<comment type="caution">
    <text evidence="4">The sequence shown here is derived from an EMBL/GenBank/DDBJ whole genome shotgun (WGS) entry which is preliminary data.</text>
</comment>
<sequence>MTAEPTTDPTGARPAAPNAPTAATVPLVPLHCLLRSEAGPPRLAALPTGTPVWVLTRHADVRQALAHPDLGRSSLYAPDAPPTVLTPNILDDPSSILNSDGPEHQAIRRTVQRAFTPRAVERWRPWVDGVVRELVGELVASGSPAEVVGALTKPLPVRVISRLMELEGLDTERLGHWSDHALSTTAYSAEEIAVAIREFGEFGHQLVVERRKNPGEDLVSSLVQAADQTGGMTEAQITSLTIGLVIAGHETTMTSFGNALVYLLDPDRAEHPGHPEHPDRTGATDRTGPAERDAGAWRRIGADLAAAAAATEQILRTVPLGDRTNAPGQLRRATADLEIGGVTIPAGAIVAADTTAANADPEVYPPGPLDLFAPLGTPSLTFGAGPHHCLGAWLARMELELGLHHLARALPDLRLATPVDRIEWRTGLLTRSPLRLEVAW</sequence>
<keyword evidence="2" id="KW-0479">Metal-binding</keyword>
<keyword evidence="2" id="KW-0349">Heme</keyword>
<dbReference type="PANTHER" id="PTHR46696">
    <property type="entry name" value="P450, PUTATIVE (EUROFUNG)-RELATED"/>
    <property type="match status" value="1"/>
</dbReference>
<feature type="region of interest" description="Disordered" evidence="3">
    <location>
        <begin position="267"/>
        <end position="291"/>
    </location>
</feature>
<dbReference type="RefSeq" id="WP_344558429.1">
    <property type="nucleotide sequence ID" value="NZ_BAAANS010000080.1"/>
</dbReference>
<evidence type="ECO:0000313" key="4">
    <source>
        <dbReference type="EMBL" id="GAA2121764.1"/>
    </source>
</evidence>
<evidence type="ECO:0000256" key="2">
    <source>
        <dbReference type="RuleBase" id="RU000461"/>
    </source>
</evidence>
<reference evidence="4 5" key="1">
    <citation type="journal article" date="2019" name="Int. J. Syst. Evol. Microbiol.">
        <title>The Global Catalogue of Microorganisms (GCM) 10K type strain sequencing project: providing services to taxonomists for standard genome sequencing and annotation.</title>
        <authorList>
            <consortium name="The Broad Institute Genomics Platform"/>
            <consortium name="The Broad Institute Genome Sequencing Center for Infectious Disease"/>
            <person name="Wu L."/>
            <person name="Ma J."/>
        </authorList>
    </citation>
    <scope>NUCLEOTIDE SEQUENCE [LARGE SCALE GENOMIC DNA]</scope>
    <source>
        <strain evidence="4 5">JCM 14559</strain>
    </source>
</reference>
<evidence type="ECO:0000313" key="5">
    <source>
        <dbReference type="Proteomes" id="UP001500897"/>
    </source>
</evidence>
<dbReference type="InterPro" id="IPR001128">
    <property type="entry name" value="Cyt_P450"/>
</dbReference>
<evidence type="ECO:0000256" key="3">
    <source>
        <dbReference type="SAM" id="MobiDB-lite"/>
    </source>
</evidence>
<accession>A0ABN2Y4U2</accession>
<dbReference type="EMBL" id="BAAANS010000080">
    <property type="protein sequence ID" value="GAA2121764.1"/>
    <property type="molecule type" value="Genomic_DNA"/>
</dbReference>
<name>A0ABN2Y4U2_9ACTN</name>
<dbReference type="Gene3D" id="1.10.630.10">
    <property type="entry name" value="Cytochrome P450"/>
    <property type="match status" value="1"/>
</dbReference>
<keyword evidence="2" id="KW-0408">Iron</keyword>
<evidence type="ECO:0000256" key="1">
    <source>
        <dbReference type="ARBA" id="ARBA00010617"/>
    </source>
</evidence>
<dbReference type="InterPro" id="IPR002397">
    <property type="entry name" value="Cyt_P450_B"/>
</dbReference>
<dbReference type="InterPro" id="IPR017972">
    <property type="entry name" value="Cyt_P450_CS"/>
</dbReference>
<dbReference type="SUPFAM" id="SSF48264">
    <property type="entry name" value="Cytochrome P450"/>
    <property type="match status" value="1"/>
</dbReference>
<protein>
    <submittedName>
        <fullName evidence="4">Cytochrome P450</fullName>
    </submittedName>
</protein>
<proteinExistence type="inferred from homology"/>
<feature type="region of interest" description="Disordered" evidence="3">
    <location>
        <begin position="1"/>
        <end position="20"/>
    </location>
</feature>
<dbReference type="PROSITE" id="PS00086">
    <property type="entry name" value="CYTOCHROME_P450"/>
    <property type="match status" value="1"/>
</dbReference>
<keyword evidence="2" id="KW-0560">Oxidoreductase</keyword>
<keyword evidence="2" id="KW-0503">Monooxygenase</keyword>
<keyword evidence="5" id="KW-1185">Reference proteome</keyword>
<comment type="similarity">
    <text evidence="1 2">Belongs to the cytochrome P450 family.</text>
</comment>
<dbReference type="InterPro" id="IPR036396">
    <property type="entry name" value="Cyt_P450_sf"/>
</dbReference>
<dbReference type="PANTHER" id="PTHR46696:SF6">
    <property type="entry name" value="P450, PUTATIVE (EUROFUNG)-RELATED"/>
    <property type="match status" value="1"/>
</dbReference>
<dbReference type="Proteomes" id="UP001500897">
    <property type="component" value="Unassembled WGS sequence"/>
</dbReference>
<feature type="compositionally biased region" description="Low complexity" evidence="3">
    <location>
        <begin position="9"/>
        <end position="20"/>
    </location>
</feature>
<organism evidence="4 5">
    <name type="scientific">Kitasatospora saccharophila</name>
    <dbReference type="NCBI Taxonomy" id="407973"/>
    <lineage>
        <taxon>Bacteria</taxon>
        <taxon>Bacillati</taxon>
        <taxon>Actinomycetota</taxon>
        <taxon>Actinomycetes</taxon>
        <taxon>Kitasatosporales</taxon>
        <taxon>Streptomycetaceae</taxon>
        <taxon>Kitasatospora</taxon>
    </lineage>
</organism>
<gene>
    <name evidence="4" type="ORF">GCM10009759_71750</name>
</gene>
<dbReference type="Pfam" id="PF00067">
    <property type="entry name" value="p450"/>
    <property type="match status" value="1"/>
</dbReference>
<dbReference type="PRINTS" id="PR00359">
    <property type="entry name" value="BP450"/>
</dbReference>
<dbReference type="PRINTS" id="PR00385">
    <property type="entry name" value="P450"/>
</dbReference>